<dbReference type="KEGG" id="vgo:GJW-30_1_02684"/>
<dbReference type="PANTHER" id="PTHR36849">
    <property type="entry name" value="CYTOPLASMIC PROTEIN-RELATED"/>
    <property type="match status" value="1"/>
</dbReference>
<dbReference type="InterPro" id="IPR052552">
    <property type="entry name" value="YeaO-like"/>
</dbReference>
<dbReference type="Pfam" id="PF22752">
    <property type="entry name" value="DUF488-N3i"/>
    <property type="match status" value="1"/>
</dbReference>
<name>A0A0S3PWA8_9BRAD</name>
<accession>A0A0S3PWA8</accession>
<dbReference type="AlphaFoldDB" id="A0A0S3PWA8"/>
<sequence>MARGKLLAKRAYDPPHKDDGLRILVDRLWPRGISKDAMKLAVWAKEIAPSNELRKWYHRDLEQFPEFRNRYRAQLALQGEKLGELRMLINGKRRHC</sequence>
<dbReference type="Proteomes" id="UP000236884">
    <property type="component" value="Chromosome"/>
</dbReference>
<organism evidence="1 2">
    <name type="scientific">Variibacter gotjawalensis</name>
    <dbReference type="NCBI Taxonomy" id="1333996"/>
    <lineage>
        <taxon>Bacteria</taxon>
        <taxon>Pseudomonadati</taxon>
        <taxon>Pseudomonadota</taxon>
        <taxon>Alphaproteobacteria</taxon>
        <taxon>Hyphomicrobiales</taxon>
        <taxon>Nitrobacteraceae</taxon>
        <taxon>Variibacter</taxon>
    </lineage>
</organism>
<evidence type="ECO:0000313" key="1">
    <source>
        <dbReference type="EMBL" id="BAT60148.1"/>
    </source>
</evidence>
<evidence type="ECO:0000313" key="2">
    <source>
        <dbReference type="Proteomes" id="UP000236884"/>
    </source>
</evidence>
<dbReference type="RefSeq" id="WP_197703731.1">
    <property type="nucleotide sequence ID" value="NZ_AP014946.1"/>
</dbReference>
<gene>
    <name evidence="1" type="ORF">GJW-30_1_02684</name>
</gene>
<proteinExistence type="predicted"/>
<protein>
    <recommendedName>
        <fullName evidence="3">DUF488 domain-containing protein</fullName>
    </recommendedName>
</protein>
<dbReference type="PANTHER" id="PTHR36849:SF1">
    <property type="entry name" value="CYTOPLASMIC PROTEIN"/>
    <property type="match status" value="1"/>
</dbReference>
<evidence type="ECO:0008006" key="3">
    <source>
        <dbReference type="Google" id="ProtNLM"/>
    </source>
</evidence>
<reference evidence="1 2" key="1">
    <citation type="submission" date="2015-08" db="EMBL/GenBank/DDBJ databases">
        <title>Investigation of the bacterial diversity of lava forest soil.</title>
        <authorList>
            <person name="Lee J.S."/>
        </authorList>
    </citation>
    <scope>NUCLEOTIDE SEQUENCE [LARGE SCALE GENOMIC DNA]</scope>
    <source>
        <strain evidence="1 2">GJW-30</strain>
    </source>
</reference>
<dbReference type="EMBL" id="AP014946">
    <property type="protein sequence ID" value="BAT60148.1"/>
    <property type="molecule type" value="Genomic_DNA"/>
</dbReference>
<keyword evidence="2" id="KW-1185">Reference proteome</keyword>